<dbReference type="Pfam" id="PF07336">
    <property type="entry name" value="ABATE"/>
    <property type="match status" value="1"/>
</dbReference>
<reference evidence="2" key="1">
    <citation type="journal article" date="2014" name="Int. J. Syst. Evol. Microbiol.">
        <title>Complete genome sequence of Corynebacterium casei LMG S-19264T (=DSM 44701T), isolated from a smear-ripened cheese.</title>
        <authorList>
            <consortium name="US DOE Joint Genome Institute (JGI-PGF)"/>
            <person name="Walter F."/>
            <person name="Albersmeier A."/>
            <person name="Kalinowski J."/>
            <person name="Ruckert C."/>
        </authorList>
    </citation>
    <scope>NUCLEOTIDE SEQUENCE</scope>
    <source>
        <strain evidence="2">JCM 4335</strain>
    </source>
</reference>
<comment type="caution">
    <text evidence="2">The sequence shown here is derived from an EMBL/GenBank/DDBJ whole genome shotgun (WGS) entry which is preliminary data.</text>
</comment>
<name>A0A918B3L4_9ACTN</name>
<gene>
    <name evidence="2" type="ORF">GCM10010249_48160</name>
</gene>
<dbReference type="PANTHER" id="PTHR35525:SF3">
    <property type="entry name" value="BLL6575 PROTEIN"/>
    <property type="match status" value="1"/>
</dbReference>
<reference evidence="2" key="2">
    <citation type="submission" date="2020-09" db="EMBL/GenBank/DDBJ databases">
        <authorList>
            <person name="Sun Q."/>
            <person name="Ohkuma M."/>
        </authorList>
    </citation>
    <scope>NUCLEOTIDE SEQUENCE</scope>
    <source>
        <strain evidence="2">JCM 4335</strain>
    </source>
</reference>
<dbReference type="Pfam" id="PF11706">
    <property type="entry name" value="zf-CGNR"/>
    <property type="match status" value="1"/>
</dbReference>
<feature type="domain" description="Zinc finger CGNR" evidence="1">
    <location>
        <begin position="150"/>
        <end position="187"/>
    </location>
</feature>
<accession>A0A918B3L4</accession>
<evidence type="ECO:0000313" key="2">
    <source>
        <dbReference type="EMBL" id="GGQ23730.1"/>
    </source>
</evidence>
<dbReference type="SUPFAM" id="SSF160904">
    <property type="entry name" value="Jann2411-like"/>
    <property type="match status" value="1"/>
</dbReference>
<protein>
    <recommendedName>
        <fullName evidence="1">Zinc finger CGNR domain-containing protein</fullName>
    </recommendedName>
</protein>
<evidence type="ECO:0000313" key="3">
    <source>
        <dbReference type="Proteomes" id="UP000654123"/>
    </source>
</evidence>
<dbReference type="Proteomes" id="UP000654123">
    <property type="component" value="Unassembled WGS sequence"/>
</dbReference>
<dbReference type="EMBL" id="BMSV01000010">
    <property type="protein sequence ID" value="GGQ23730.1"/>
    <property type="molecule type" value="Genomic_DNA"/>
</dbReference>
<dbReference type="InterPro" id="IPR010852">
    <property type="entry name" value="ABATE"/>
</dbReference>
<dbReference type="AlphaFoldDB" id="A0A918B3L4"/>
<keyword evidence="3" id="KW-1185">Reference proteome</keyword>
<dbReference type="Gene3D" id="1.10.3300.10">
    <property type="entry name" value="Jann2411-like domain"/>
    <property type="match status" value="1"/>
</dbReference>
<evidence type="ECO:0000259" key="1">
    <source>
        <dbReference type="Pfam" id="PF11706"/>
    </source>
</evidence>
<dbReference type="InterPro" id="IPR021005">
    <property type="entry name" value="Znf_CGNR"/>
</dbReference>
<proteinExistence type="predicted"/>
<dbReference type="PANTHER" id="PTHR35525">
    <property type="entry name" value="BLL6575 PROTEIN"/>
    <property type="match status" value="1"/>
</dbReference>
<organism evidence="2 3">
    <name type="scientific">Streptomyces roseolilacinus</name>
    <dbReference type="NCBI Taxonomy" id="66904"/>
    <lineage>
        <taxon>Bacteria</taxon>
        <taxon>Bacillati</taxon>
        <taxon>Actinomycetota</taxon>
        <taxon>Actinomycetes</taxon>
        <taxon>Kitasatosporales</taxon>
        <taxon>Streptomycetaceae</taxon>
        <taxon>Streptomyces</taxon>
    </lineage>
</organism>
<sequence>MRYIPGVYADDRSSRHSAHAVARRTEALVNALTRDDPSPTPEAIAALLREHGENEPVAVSGRDVAEMRAAARALRAVFAADGLDAAVAELNRLLARGPGPLRLTSHGGGSPWHPHLDGSDDAPWGEWLLASSCLCLTVLVWDRQRPPGGVCAAPGCGNVYLALGSGVPRRYCSRRCATRERVAAHRRARAGGDR</sequence>
<dbReference type="RefSeq" id="WP_189537199.1">
    <property type="nucleotide sequence ID" value="NZ_BMSV01000010.1"/>
</dbReference>
<dbReference type="InterPro" id="IPR023286">
    <property type="entry name" value="ABATE_dom_sf"/>
</dbReference>